<evidence type="ECO:0000256" key="1">
    <source>
        <dbReference type="ARBA" id="ARBA00023015"/>
    </source>
</evidence>
<accession>D0GNR9</accession>
<dbReference type="Gene3D" id="3.40.50.10490">
    <property type="entry name" value="Glucose-6-phosphate isomerase like protein, domain 1"/>
    <property type="match status" value="1"/>
</dbReference>
<keyword evidence="1" id="KW-0805">Transcription regulation</keyword>
<dbReference type="GO" id="GO:0097367">
    <property type="term" value="F:carbohydrate derivative binding"/>
    <property type="evidence" value="ECO:0007669"/>
    <property type="project" value="InterPro"/>
</dbReference>
<dbReference type="GO" id="GO:0003677">
    <property type="term" value="F:DNA binding"/>
    <property type="evidence" value="ECO:0007669"/>
    <property type="project" value="UniProtKB-KW"/>
</dbReference>
<dbReference type="EMBL" id="ADAD01000176">
    <property type="protein sequence ID" value="EEY34245.1"/>
    <property type="molecule type" value="Genomic_DNA"/>
</dbReference>
<name>D0GNR9_9FUSO</name>
<comment type="caution">
    <text evidence="6">The sequence shown here is derived from an EMBL/GenBank/DDBJ whole genome shotgun (WGS) entry which is preliminary data.</text>
</comment>
<dbReference type="InterPro" id="IPR000281">
    <property type="entry name" value="HTH_RpiR"/>
</dbReference>
<dbReference type="PROSITE" id="PS51071">
    <property type="entry name" value="HTH_RPIR"/>
    <property type="match status" value="1"/>
</dbReference>
<dbReference type="InterPro" id="IPR009057">
    <property type="entry name" value="Homeodomain-like_sf"/>
</dbReference>
<evidence type="ECO:0000313" key="7">
    <source>
        <dbReference type="Proteomes" id="UP000004226"/>
    </source>
</evidence>
<dbReference type="SUPFAM" id="SSF53697">
    <property type="entry name" value="SIS domain"/>
    <property type="match status" value="1"/>
</dbReference>
<keyword evidence="7" id="KW-1185">Reference proteome</keyword>
<dbReference type="InterPro" id="IPR046348">
    <property type="entry name" value="SIS_dom_sf"/>
</dbReference>
<evidence type="ECO:0000259" key="4">
    <source>
        <dbReference type="PROSITE" id="PS51071"/>
    </source>
</evidence>
<dbReference type="InterPro" id="IPR035472">
    <property type="entry name" value="RpiR-like_SIS"/>
</dbReference>
<feature type="domain" description="SIS" evidence="5">
    <location>
        <begin position="117"/>
        <end position="257"/>
    </location>
</feature>
<dbReference type="Gene3D" id="1.10.10.10">
    <property type="entry name" value="Winged helix-like DNA-binding domain superfamily/Winged helix DNA-binding domain"/>
    <property type="match status" value="1"/>
</dbReference>
<dbReference type="Pfam" id="PF01418">
    <property type="entry name" value="HTH_6"/>
    <property type="match status" value="1"/>
</dbReference>
<reference evidence="6 7" key="1">
    <citation type="submission" date="2009-10" db="EMBL/GenBank/DDBJ databases">
        <authorList>
            <person name="Harkins D.M."/>
            <person name="Madupu R."/>
            <person name="Durkin A.S."/>
            <person name="Torralba M."/>
            <person name="Methe B."/>
            <person name="Sutton G.G."/>
            <person name="Strausberg R.L."/>
            <person name="Nelson K.E."/>
        </authorList>
    </citation>
    <scope>NUCLEOTIDE SEQUENCE [LARGE SCALE GENOMIC DNA]</scope>
    <source>
        <strain evidence="6 7">F0264</strain>
    </source>
</reference>
<dbReference type="AlphaFoldDB" id="D0GNR9"/>
<keyword evidence="2" id="KW-0238">DNA-binding</keyword>
<gene>
    <name evidence="6" type="ORF">HMPREF0554_2352</name>
</gene>
<evidence type="ECO:0000256" key="2">
    <source>
        <dbReference type="ARBA" id="ARBA00023125"/>
    </source>
</evidence>
<dbReference type="PANTHER" id="PTHR30514:SF1">
    <property type="entry name" value="HTH-TYPE TRANSCRIPTIONAL REGULATOR HEXR-RELATED"/>
    <property type="match status" value="1"/>
</dbReference>
<evidence type="ECO:0000256" key="3">
    <source>
        <dbReference type="ARBA" id="ARBA00023163"/>
    </source>
</evidence>
<feature type="domain" description="HTH rpiR-type" evidence="4">
    <location>
        <begin position="6"/>
        <end position="82"/>
    </location>
</feature>
<keyword evidence="3" id="KW-0804">Transcription</keyword>
<dbReference type="InterPro" id="IPR047640">
    <property type="entry name" value="RpiR-like"/>
</dbReference>
<evidence type="ECO:0000259" key="5">
    <source>
        <dbReference type="PROSITE" id="PS51464"/>
    </source>
</evidence>
<dbReference type="SUPFAM" id="SSF46689">
    <property type="entry name" value="Homeodomain-like"/>
    <property type="match status" value="1"/>
</dbReference>
<dbReference type="PANTHER" id="PTHR30514">
    <property type="entry name" value="GLUCOKINASE"/>
    <property type="match status" value="1"/>
</dbReference>
<dbReference type="InterPro" id="IPR036388">
    <property type="entry name" value="WH-like_DNA-bd_sf"/>
</dbReference>
<dbReference type="eggNOG" id="COG1737">
    <property type="taxonomic scope" value="Bacteria"/>
</dbReference>
<organism evidence="6 7">
    <name type="scientific">Pseudoleptotrichia goodfellowii F0264</name>
    <dbReference type="NCBI Taxonomy" id="596323"/>
    <lineage>
        <taxon>Bacteria</taxon>
        <taxon>Fusobacteriati</taxon>
        <taxon>Fusobacteriota</taxon>
        <taxon>Fusobacteriia</taxon>
        <taxon>Fusobacteriales</taxon>
        <taxon>Leptotrichiaceae</taxon>
        <taxon>Pseudoleptotrichia</taxon>
    </lineage>
</organism>
<protein>
    <submittedName>
        <fullName evidence="6">SIS domain protein</fullName>
    </submittedName>
</protein>
<evidence type="ECO:0000313" key="6">
    <source>
        <dbReference type="EMBL" id="EEY34245.1"/>
    </source>
</evidence>
<dbReference type="InterPro" id="IPR001347">
    <property type="entry name" value="SIS_dom"/>
</dbReference>
<proteinExistence type="predicted"/>
<dbReference type="PROSITE" id="PS51464">
    <property type="entry name" value="SIS"/>
    <property type="match status" value="1"/>
</dbReference>
<dbReference type="CDD" id="cd05013">
    <property type="entry name" value="SIS_RpiR"/>
    <property type="match status" value="1"/>
</dbReference>
<dbReference type="Pfam" id="PF01380">
    <property type="entry name" value="SIS"/>
    <property type="match status" value="1"/>
</dbReference>
<dbReference type="GO" id="GO:0003700">
    <property type="term" value="F:DNA-binding transcription factor activity"/>
    <property type="evidence" value="ECO:0007669"/>
    <property type="project" value="InterPro"/>
</dbReference>
<sequence length="275" mass="30431">MKGIQMKYINIIESFYPSLSKQEKKIADYIFEKKGQISYQSLQEIAKQIKVGEATIVRFVKKIGFNGFQDLKLHIAKEDFPIIETGYEDYIDNIQANINSAITNTKSLIDRKHLDKSIAAIGKAERLFLYGVGASGIVARELQNKFLRFGKAGIAYTDSHFQIMNAAITTNKDVIIAVSLSGSTNDIVESLEIAKKNKAKIIAITNHILSPVAQLADYVLLTAGRETLLDGGSLIAKISQLYVADILCTGYALKNKEEALKMKHNTAQAVLSKNK</sequence>
<dbReference type="GO" id="GO:1901135">
    <property type="term" value="P:carbohydrate derivative metabolic process"/>
    <property type="evidence" value="ECO:0007669"/>
    <property type="project" value="InterPro"/>
</dbReference>
<dbReference type="Proteomes" id="UP000004226">
    <property type="component" value="Unassembled WGS sequence"/>
</dbReference>